<dbReference type="AlphaFoldDB" id="A0A9P0ZQZ3"/>
<protein>
    <recommendedName>
        <fullName evidence="3">Ubiquitin-like protease family profile domain-containing protein</fullName>
    </recommendedName>
</protein>
<keyword evidence="2" id="KW-1185">Reference proteome</keyword>
<dbReference type="OrthoDB" id="1636071at2759"/>
<dbReference type="Gene3D" id="3.40.395.10">
    <property type="entry name" value="Adenoviral Proteinase, Chain A"/>
    <property type="match status" value="1"/>
</dbReference>
<gene>
    <name evidence="1" type="ORF">CEURO_LOCUS18313</name>
</gene>
<evidence type="ECO:0000313" key="2">
    <source>
        <dbReference type="Proteomes" id="UP001152484"/>
    </source>
</evidence>
<proteinExistence type="predicted"/>
<dbReference type="EMBL" id="CAMAPE010000052">
    <property type="protein sequence ID" value="CAH9108968.1"/>
    <property type="molecule type" value="Genomic_DNA"/>
</dbReference>
<sequence>MKEFASAAKHLADSIANFDEKFQEAAKVLPDDDKMKVLLGKVHGLFNTYSTEPRTSEKEISLTPDDDFWTEEVLRAVEAIEKAQKKRNDRPTLTQYEKPSFRLLSQESNEHIDLSEHEEHRNEYVHEVDEHEAEEVNVGLEASRVTEKGKQVCIEEEGNCHENVVKEKRIQQRTPALKSPFVIRVTEIKCGITTEEVKLAQFIFDEKSDKTDVLYKEKELMLSRSEMDSLNINCKVSPLLKDLWAMILNENEKLKSTESRNRLIFTTLPCRVLEENQLSAPATRNSRFIASTRKQFKRTLPKVKNMDLFIFPTEQNGSYYLVCFDLKYMKFLIIDSCDVEVSIQMKYFSLPWQLKSAVLKWLKEEKHQHAEKVKTMKPEIVRMGWRNKKIKPMKESTL</sequence>
<evidence type="ECO:0008006" key="3">
    <source>
        <dbReference type="Google" id="ProtNLM"/>
    </source>
</evidence>
<accession>A0A9P0ZQZ3</accession>
<dbReference type="Proteomes" id="UP001152484">
    <property type="component" value="Unassembled WGS sequence"/>
</dbReference>
<comment type="caution">
    <text evidence="1">The sequence shown here is derived from an EMBL/GenBank/DDBJ whole genome shotgun (WGS) entry which is preliminary data.</text>
</comment>
<reference evidence="1" key="1">
    <citation type="submission" date="2022-07" db="EMBL/GenBank/DDBJ databases">
        <authorList>
            <person name="Macas J."/>
            <person name="Novak P."/>
            <person name="Neumann P."/>
        </authorList>
    </citation>
    <scope>NUCLEOTIDE SEQUENCE</scope>
</reference>
<name>A0A9P0ZQZ3_CUSEU</name>
<evidence type="ECO:0000313" key="1">
    <source>
        <dbReference type="EMBL" id="CAH9108968.1"/>
    </source>
</evidence>
<organism evidence="1 2">
    <name type="scientific">Cuscuta europaea</name>
    <name type="common">European dodder</name>
    <dbReference type="NCBI Taxonomy" id="41803"/>
    <lineage>
        <taxon>Eukaryota</taxon>
        <taxon>Viridiplantae</taxon>
        <taxon>Streptophyta</taxon>
        <taxon>Embryophyta</taxon>
        <taxon>Tracheophyta</taxon>
        <taxon>Spermatophyta</taxon>
        <taxon>Magnoliopsida</taxon>
        <taxon>eudicotyledons</taxon>
        <taxon>Gunneridae</taxon>
        <taxon>Pentapetalae</taxon>
        <taxon>asterids</taxon>
        <taxon>lamiids</taxon>
        <taxon>Solanales</taxon>
        <taxon>Convolvulaceae</taxon>
        <taxon>Cuscuteae</taxon>
        <taxon>Cuscuta</taxon>
        <taxon>Cuscuta subgen. Cuscuta</taxon>
    </lineage>
</organism>